<name>F0S5V5_PSESL</name>
<evidence type="ECO:0000313" key="1">
    <source>
        <dbReference type="EMBL" id="ADY51026.1"/>
    </source>
</evidence>
<dbReference type="Pfam" id="PF15892">
    <property type="entry name" value="BNR_4"/>
    <property type="match status" value="1"/>
</dbReference>
<organism evidence="1 2">
    <name type="scientific">Pseudopedobacter saltans (strain ATCC 51119 / DSM 12145 / JCM 21818 / CCUG 39354 / LMG 10337 / NBRC 100064 / NCIMB 13643)</name>
    <name type="common">Pedobacter saltans</name>
    <dbReference type="NCBI Taxonomy" id="762903"/>
    <lineage>
        <taxon>Bacteria</taxon>
        <taxon>Pseudomonadati</taxon>
        <taxon>Bacteroidota</taxon>
        <taxon>Sphingobacteriia</taxon>
        <taxon>Sphingobacteriales</taxon>
        <taxon>Sphingobacteriaceae</taxon>
        <taxon>Pseudopedobacter</taxon>
    </lineage>
</organism>
<reference evidence="1 2" key="1">
    <citation type="journal article" date="2011" name="Stand. Genomic Sci.">
        <title>Complete genome sequence of the gliding, heparinolytic Pedobacter saltans type strain (113).</title>
        <authorList>
            <person name="Liolios K."/>
            <person name="Sikorski J."/>
            <person name="Lu M."/>
            <person name="Nolan M."/>
            <person name="Lapidus A."/>
            <person name="Lucas S."/>
            <person name="Hammon N."/>
            <person name="Deshpande S."/>
            <person name="Cheng J.F."/>
            <person name="Tapia R."/>
            <person name="Han C."/>
            <person name="Goodwin L."/>
            <person name="Pitluck S."/>
            <person name="Huntemann M."/>
            <person name="Ivanova N."/>
            <person name="Pagani I."/>
            <person name="Mavromatis K."/>
            <person name="Ovchinikova G."/>
            <person name="Pati A."/>
            <person name="Chen A."/>
            <person name="Palaniappan K."/>
            <person name="Land M."/>
            <person name="Hauser L."/>
            <person name="Brambilla E.M."/>
            <person name="Kotsyurbenko O."/>
            <person name="Rohde M."/>
            <person name="Tindall B.J."/>
            <person name="Abt B."/>
            <person name="Goker M."/>
            <person name="Detter J.C."/>
            <person name="Woyke T."/>
            <person name="Bristow J."/>
            <person name="Eisen J.A."/>
            <person name="Markowitz V."/>
            <person name="Hugenholtz P."/>
            <person name="Klenk H.P."/>
            <person name="Kyrpides N.C."/>
        </authorList>
    </citation>
    <scope>NUCLEOTIDE SEQUENCE [LARGE SCALE GENOMIC DNA]</scope>
    <source>
        <strain evidence="2">ATCC 51119 / DSM 12145 / JCM 21818 / LMG 10337 / NBRC 100064 / NCIMB 13643</strain>
    </source>
</reference>
<dbReference type="PROSITE" id="PS51257">
    <property type="entry name" value="PROKAR_LIPOPROTEIN"/>
    <property type="match status" value="1"/>
</dbReference>
<dbReference type="Proteomes" id="UP000000310">
    <property type="component" value="Chromosome"/>
</dbReference>
<dbReference type="EMBL" id="CP002545">
    <property type="protein sequence ID" value="ADY51026.1"/>
    <property type="molecule type" value="Genomic_DNA"/>
</dbReference>
<reference evidence="2" key="2">
    <citation type="submission" date="2011-02" db="EMBL/GenBank/DDBJ databases">
        <title>The complete genome of Pedobacter saltans DSM 12145.</title>
        <authorList>
            <consortium name="US DOE Joint Genome Institute (JGI-PGF)"/>
            <person name="Lucas S."/>
            <person name="Copeland A."/>
            <person name="Lapidus A."/>
            <person name="Bruce D."/>
            <person name="Goodwin L."/>
            <person name="Pitluck S."/>
            <person name="Kyrpides N."/>
            <person name="Mavromatis K."/>
            <person name="Pagani I."/>
            <person name="Ivanova N."/>
            <person name="Ovchinnikova G."/>
            <person name="Lu M."/>
            <person name="Detter J.C."/>
            <person name="Han C."/>
            <person name="Land M."/>
            <person name="Hauser L."/>
            <person name="Markowitz V."/>
            <person name="Cheng J.-F."/>
            <person name="Hugenholtz P."/>
            <person name="Woyke T."/>
            <person name="Wu D."/>
            <person name="Tindall B."/>
            <person name="Pomrenke H.G."/>
            <person name="Brambilla E."/>
            <person name="Klenk H.-P."/>
            <person name="Eisen J.A."/>
        </authorList>
    </citation>
    <scope>NUCLEOTIDE SEQUENCE [LARGE SCALE GENOMIC DNA]</scope>
    <source>
        <strain evidence="2">ATCC 51119 / DSM 12145 / JCM 21818 / LMG 10337 / NBRC 100064 / NCIMB 13643</strain>
    </source>
</reference>
<dbReference type="SUPFAM" id="SSF110296">
    <property type="entry name" value="Oligoxyloglucan reducing end-specific cellobiohydrolase"/>
    <property type="match status" value="1"/>
</dbReference>
<evidence type="ECO:0000313" key="2">
    <source>
        <dbReference type="Proteomes" id="UP000000310"/>
    </source>
</evidence>
<accession>F0S5V5</accession>
<dbReference type="HOGENOM" id="CLU_638822_0_0_10"/>
<dbReference type="STRING" id="762903.Pedsa_0444"/>
<dbReference type="KEGG" id="psn:Pedsa_0444"/>
<keyword evidence="2" id="KW-1185">Reference proteome</keyword>
<dbReference type="SUPFAM" id="SSF50939">
    <property type="entry name" value="Sialidases"/>
    <property type="match status" value="1"/>
</dbReference>
<dbReference type="OrthoDB" id="223410at2"/>
<gene>
    <name evidence="1" type="ordered locus">Pedsa_0444</name>
</gene>
<dbReference type="CDD" id="cd15482">
    <property type="entry name" value="Sialidase_non-viral"/>
    <property type="match status" value="1"/>
</dbReference>
<dbReference type="RefSeq" id="WP_013631529.1">
    <property type="nucleotide sequence ID" value="NC_015177.1"/>
</dbReference>
<protein>
    <recommendedName>
        <fullName evidence="3">BNR repeat-containing family member</fullName>
    </recommendedName>
</protein>
<evidence type="ECO:0008006" key="3">
    <source>
        <dbReference type="Google" id="ProtNLM"/>
    </source>
</evidence>
<proteinExistence type="predicted"/>
<sequence length="446" mass="50730">MKPQYFRLYLPLAYICFFIVGCSTQKVSVSLLSEKANTRSDQRPINIGFYDKQANKTFVTWMGASSSAVVKEYDHRTKTWSVDKVVGNSPFVDKHNYPGMLKGKDGKIYIFYGCHNSTLKMTVSPSPLSIDGEWKDSFIDIAEKASYPAPIITQKGTFYVFYRETRQNNKYSDDRPYRFVKSTDSGKNWTKQMAIDPYPRKTDNMMEIYNGKVSYQPAHGNQKGKIHLAWTIAGEKLGKHAHATYGRNVYYAYLDPSNDHLYNINDVDLGETIDTEEMDKYCMVLDTGIPEKGHLAGLQVSVHYKDNGWPLIYFDNQLNGGPGSATWNGKSWVFATIQSPGNEIRDLRDPRELEKIGANSFRVYIPNENKIKTYITNDGGLKWKLETAIQVGAKVDRVEVIENATKDIKLFITEGGDGEINIAKRNVFYGKVTSGYKKPYQINKIK</sequence>
<dbReference type="eggNOG" id="ENOG502ZHJC">
    <property type="taxonomic scope" value="Bacteria"/>
</dbReference>
<dbReference type="InterPro" id="IPR036278">
    <property type="entry name" value="Sialidase_sf"/>
</dbReference>
<dbReference type="AlphaFoldDB" id="F0S5V5"/>